<dbReference type="InterPro" id="IPR027417">
    <property type="entry name" value="P-loop_NTPase"/>
</dbReference>
<dbReference type="SUPFAM" id="SSF52540">
    <property type="entry name" value="P-loop containing nucleoside triphosphate hydrolases"/>
    <property type="match status" value="1"/>
</dbReference>
<comment type="caution">
    <text evidence="4">The sequence shown here is derived from an EMBL/GenBank/DDBJ whole genome shotgun (WGS) entry which is preliminary data.</text>
</comment>
<reference evidence="4 5" key="1">
    <citation type="submission" date="2020-08" db="EMBL/GenBank/DDBJ databases">
        <title>Novel species isolated from subtropical streams in China.</title>
        <authorList>
            <person name="Lu H."/>
        </authorList>
    </citation>
    <scope>NUCLEOTIDE SEQUENCE [LARGE SCALE GENOMIC DNA]</scope>
    <source>
        <strain evidence="4 5">CY18W</strain>
    </source>
</reference>
<feature type="domain" description="DUF3696" evidence="1">
    <location>
        <begin position="391"/>
        <end position="435"/>
    </location>
</feature>
<dbReference type="PANTHER" id="PTHR43581">
    <property type="entry name" value="ATP/GTP PHOSPHATASE"/>
    <property type="match status" value="1"/>
</dbReference>
<protein>
    <submittedName>
        <fullName evidence="4">DUF3696 domain-containing protein</fullName>
    </submittedName>
</protein>
<organism evidence="4 5">
    <name type="scientific">Undibacterium hunanense</name>
    <dbReference type="NCBI Taxonomy" id="2762292"/>
    <lineage>
        <taxon>Bacteria</taxon>
        <taxon>Pseudomonadati</taxon>
        <taxon>Pseudomonadota</taxon>
        <taxon>Betaproteobacteria</taxon>
        <taxon>Burkholderiales</taxon>
        <taxon>Oxalobacteraceae</taxon>
        <taxon>Undibacterium</taxon>
    </lineage>
</organism>
<dbReference type="PIRSF" id="PIRSF034888">
    <property type="entry name" value="P-loop_UCP034888"/>
    <property type="match status" value="1"/>
</dbReference>
<keyword evidence="5" id="KW-1185">Reference proteome</keyword>
<dbReference type="EMBL" id="JACOGF010000023">
    <property type="protein sequence ID" value="MBC3921023.1"/>
    <property type="molecule type" value="Genomic_DNA"/>
</dbReference>
<dbReference type="InterPro" id="IPR022532">
    <property type="entry name" value="DUF3696"/>
</dbReference>
<name>A0ABR6ZZE2_9BURK</name>
<dbReference type="Pfam" id="PF13175">
    <property type="entry name" value="AAA_15"/>
    <property type="match status" value="1"/>
</dbReference>
<evidence type="ECO:0000259" key="3">
    <source>
        <dbReference type="Pfam" id="PF13304"/>
    </source>
</evidence>
<gene>
    <name evidence="4" type="ORF">H8L32_26400</name>
</gene>
<dbReference type="InterPro" id="IPR003959">
    <property type="entry name" value="ATPase_AAA_core"/>
</dbReference>
<feature type="domain" description="Endonuclease GajA/Old nuclease/RecF-like AAA" evidence="2">
    <location>
        <begin position="1"/>
        <end position="46"/>
    </location>
</feature>
<evidence type="ECO:0000259" key="1">
    <source>
        <dbReference type="Pfam" id="PF12476"/>
    </source>
</evidence>
<accession>A0ABR6ZZE2</accession>
<dbReference type="PANTHER" id="PTHR43581:SF2">
    <property type="entry name" value="EXCINUCLEASE ATPASE SUBUNIT"/>
    <property type="match status" value="1"/>
</dbReference>
<dbReference type="Gene3D" id="3.40.50.300">
    <property type="entry name" value="P-loop containing nucleotide triphosphate hydrolases"/>
    <property type="match status" value="2"/>
</dbReference>
<evidence type="ECO:0000313" key="4">
    <source>
        <dbReference type="EMBL" id="MBC3921023.1"/>
    </source>
</evidence>
<dbReference type="RefSeq" id="WP_186950857.1">
    <property type="nucleotide sequence ID" value="NZ_JACOGF010000023.1"/>
</dbReference>
<dbReference type="InterPro" id="IPR041685">
    <property type="entry name" value="AAA_GajA/Old/RecF-like"/>
</dbReference>
<dbReference type="InterPro" id="IPR014592">
    <property type="entry name" value="P-loop_UCP034888"/>
</dbReference>
<feature type="domain" description="ATPase AAA-type core" evidence="3">
    <location>
        <begin position="185"/>
        <end position="373"/>
    </location>
</feature>
<dbReference type="Proteomes" id="UP000650424">
    <property type="component" value="Unassembled WGS sequence"/>
</dbReference>
<proteinExistence type="predicted"/>
<dbReference type="Pfam" id="PF13304">
    <property type="entry name" value="AAA_21"/>
    <property type="match status" value="1"/>
</dbReference>
<dbReference type="Pfam" id="PF12476">
    <property type="entry name" value="DUF3696"/>
    <property type="match status" value="1"/>
</dbReference>
<sequence length="442" mass="48814">MISEIRLANFKCFKQLSLPLGMFTLLTGLNGMGKSSVIQSILLMRQSWLSGDLKTGRLALNGELTELGTGYDVLFEGADADQVGIGLNAYTKTEAGMSSKIAIDFWYSYDQKSDRLTSILPDIAVNREMKNILSSSHFETVQELIQDPASLATLKIIASTEEQGLLWQGISQLQAQDQWIKAVEREAISPFGGQFHYVFAERFGPRKMLPLSETHVRGENLGLHGEYVLHFLLEYGKKILLDHDDPRLFSKPEIPRSLEAQVDAWLQEISPGSHLSIEAIRKADSVLSGFEFDRPGDIKTRAFRATNVGFGLSYVLPVIVALLSAEKGAMVLLENPEAHMHPRGQTRLGQLAARTAAAGVQVIMETHSDHIMDGARIDIRQGGIGRLAAAHAAFHYFEREGAMAKVTSPNISDDGRLDNWPAGFFDQHDENLIELLAPKTKG</sequence>
<evidence type="ECO:0000313" key="5">
    <source>
        <dbReference type="Proteomes" id="UP000650424"/>
    </source>
</evidence>
<evidence type="ECO:0000259" key="2">
    <source>
        <dbReference type="Pfam" id="PF13175"/>
    </source>
</evidence>
<dbReference type="InterPro" id="IPR051396">
    <property type="entry name" value="Bact_Antivir_Def_Nuclease"/>
</dbReference>